<dbReference type="InterPro" id="IPR000524">
    <property type="entry name" value="Tscrpt_reg_HTH_GntR"/>
</dbReference>
<feature type="compositionally biased region" description="Polar residues" evidence="4">
    <location>
        <begin position="363"/>
        <end position="375"/>
    </location>
</feature>
<dbReference type="Proteomes" id="UP001575105">
    <property type="component" value="Unassembled WGS sequence"/>
</dbReference>
<dbReference type="Gene3D" id="1.10.10.10">
    <property type="entry name" value="Winged helix-like DNA-binding domain superfamily/Winged helix DNA-binding domain"/>
    <property type="match status" value="1"/>
</dbReference>
<name>A0ABV4U6U1_9BACT</name>
<evidence type="ECO:0000259" key="5">
    <source>
        <dbReference type="SMART" id="SM00345"/>
    </source>
</evidence>
<dbReference type="Gene3D" id="3.40.50.2300">
    <property type="match status" value="2"/>
</dbReference>
<keyword evidence="3" id="KW-0804">Transcription</keyword>
<dbReference type="InterPro" id="IPR046335">
    <property type="entry name" value="LacI/GalR-like_sensor"/>
</dbReference>
<keyword evidence="1" id="KW-0805">Transcription regulation</keyword>
<proteinExistence type="predicted"/>
<dbReference type="InterPro" id="IPR036388">
    <property type="entry name" value="WH-like_DNA-bd_sf"/>
</dbReference>
<dbReference type="InterPro" id="IPR036390">
    <property type="entry name" value="WH_DNA-bd_sf"/>
</dbReference>
<organism evidence="6 7">
    <name type="scientific">Natronomicrosphaera hydrolytica</name>
    <dbReference type="NCBI Taxonomy" id="3242702"/>
    <lineage>
        <taxon>Bacteria</taxon>
        <taxon>Pseudomonadati</taxon>
        <taxon>Planctomycetota</taxon>
        <taxon>Phycisphaerae</taxon>
        <taxon>Phycisphaerales</taxon>
        <taxon>Phycisphaeraceae</taxon>
        <taxon>Natronomicrosphaera</taxon>
    </lineage>
</organism>
<evidence type="ECO:0000256" key="2">
    <source>
        <dbReference type="ARBA" id="ARBA00023125"/>
    </source>
</evidence>
<sequence>MRKVGGSARVARYLMRQIRTHGPGQSLPSFRSISQDCKVSATTLSSVIRQFEKRGLLVVRSKQGVYTPPTIPAERTRVELLDVLYVGADPQVVSHIAFRQDMLWHLGQQPSQLGYSVRFHGIHADPSGIAEIEQVAEDPECEACLVINLSSLAHLQPLQDAHVPYVAIYPESPEVPAHNCVTVDHTHIVASQLQHLLDRGHRHIGYLYKVRDHTFRRSEYFQREAFYRMALKHRLPIDDSDVQYAGLESADQIEGIHALLDKPNPPTAIICNDAHLPELYKAAEHFNLRIGHDLSVIGANDGPEVTAVSPPATTLRIPRGQAVKIGLEMLETILHSSDATTPNRNVAVSLIERASTGRAPTSVPRTQAQPQVSSI</sequence>
<feature type="domain" description="HTH gntR-type" evidence="5">
    <location>
        <begin position="10"/>
        <end position="67"/>
    </location>
</feature>
<dbReference type="InterPro" id="IPR028082">
    <property type="entry name" value="Peripla_BP_I"/>
</dbReference>
<evidence type="ECO:0000256" key="3">
    <source>
        <dbReference type="ARBA" id="ARBA00023163"/>
    </source>
</evidence>
<evidence type="ECO:0000256" key="1">
    <source>
        <dbReference type="ARBA" id="ARBA00023015"/>
    </source>
</evidence>
<evidence type="ECO:0000256" key="4">
    <source>
        <dbReference type="SAM" id="MobiDB-lite"/>
    </source>
</evidence>
<keyword evidence="2" id="KW-0238">DNA-binding</keyword>
<dbReference type="Pfam" id="PF13377">
    <property type="entry name" value="Peripla_BP_3"/>
    <property type="match status" value="1"/>
</dbReference>
<dbReference type="Pfam" id="PF00392">
    <property type="entry name" value="GntR"/>
    <property type="match status" value="1"/>
</dbReference>
<dbReference type="PANTHER" id="PTHR30146:SF109">
    <property type="entry name" value="HTH-TYPE TRANSCRIPTIONAL REGULATOR GALS"/>
    <property type="match status" value="1"/>
</dbReference>
<dbReference type="SUPFAM" id="SSF46785">
    <property type="entry name" value="Winged helix' DNA-binding domain"/>
    <property type="match status" value="1"/>
</dbReference>
<protein>
    <submittedName>
        <fullName evidence="6">Substrate-binding domain-containing protein</fullName>
    </submittedName>
</protein>
<dbReference type="EMBL" id="JBGUBD010000008">
    <property type="protein sequence ID" value="MFA9479310.1"/>
    <property type="molecule type" value="Genomic_DNA"/>
</dbReference>
<dbReference type="PANTHER" id="PTHR30146">
    <property type="entry name" value="LACI-RELATED TRANSCRIPTIONAL REPRESSOR"/>
    <property type="match status" value="1"/>
</dbReference>
<evidence type="ECO:0000313" key="7">
    <source>
        <dbReference type="Proteomes" id="UP001575105"/>
    </source>
</evidence>
<evidence type="ECO:0000313" key="6">
    <source>
        <dbReference type="EMBL" id="MFA9479310.1"/>
    </source>
</evidence>
<comment type="caution">
    <text evidence="6">The sequence shown here is derived from an EMBL/GenBank/DDBJ whole genome shotgun (WGS) entry which is preliminary data.</text>
</comment>
<dbReference type="SUPFAM" id="SSF53822">
    <property type="entry name" value="Periplasmic binding protein-like I"/>
    <property type="match status" value="1"/>
</dbReference>
<feature type="region of interest" description="Disordered" evidence="4">
    <location>
        <begin position="356"/>
        <end position="375"/>
    </location>
</feature>
<accession>A0ABV4U6U1</accession>
<dbReference type="SMART" id="SM00345">
    <property type="entry name" value="HTH_GNTR"/>
    <property type="match status" value="1"/>
</dbReference>
<gene>
    <name evidence="6" type="ORF">ACERK3_13545</name>
</gene>
<dbReference type="RefSeq" id="WP_425346237.1">
    <property type="nucleotide sequence ID" value="NZ_JBGUBD010000008.1"/>
</dbReference>
<reference evidence="6 7" key="1">
    <citation type="submission" date="2024-08" db="EMBL/GenBank/DDBJ databases">
        <title>Whole-genome sequencing of halo(alkali)philic microorganisms from hypersaline lakes.</title>
        <authorList>
            <person name="Sorokin D.Y."/>
            <person name="Merkel A.Y."/>
            <person name="Messina E."/>
            <person name="Yakimov M."/>
        </authorList>
    </citation>
    <scope>NUCLEOTIDE SEQUENCE [LARGE SCALE GENOMIC DNA]</scope>
    <source>
        <strain evidence="6 7">AB-hyl4</strain>
    </source>
</reference>
<keyword evidence="7" id="KW-1185">Reference proteome</keyword>